<dbReference type="PROSITE" id="PS50850">
    <property type="entry name" value="MFS"/>
    <property type="match status" value="1"/>
</dbReference>
<dbReference type="AlphaFoldDB" id="A0A133UHL2"/>
<feature type="transmembrane region" description="Helical" evidence="6">
    <location>
        <begin position="323"/>
        <end position="347"/>
    </location>
</feature>
<evidence type="ECO:0000313" key="8">
    <source>
        <dbReference type="EMBL" id="KXA93678.1"/>
    </source>
</evidence>
<reference evidence="8 9" key="1">
    <citation type="journal article" date="2016" name="Sci. Rep.">
        <title>Metabolic traits of an uncultured archaeal lineage -MSBL1- from brine pools of the Red Sea.</title>
        <authorList>
            <person name="Mwirichia R."/>
            <person name="Alam I."/>
            <person name="Rashid M."/>
            <person name="Vinu M."/>
            <person name="Ba-Alawi W."/>
            <person name="Anthony Kamau A."/>
            <person name="Kamanda Ngugi D."/>
            <person name="Goker M."/>
            <person name="Klenk H.P."/>
            <person name="Bajic V."/>
            <person name="Stingl U."/>
        </authorList>
    </citation>
    <scope>NUCLEOTIDE SEQUENCE [LARGE SCALE GENOMIC DNA]</scope>
    <source>
        <strain evidence="8">SCGC-AAA259E19</strain>
    </source>
</reference>
<feature type="transmembrane region" description="Helical" evidence="6">
    <location>
        <begin position="387"/>
        <end position="406"/>
    </location>
</feature>
<dbReference type="GO" id="GO:0061513">
    <property type="term" value="F:glucose 6-phosphate:phosphate antiporter activity"/>
    <property type="evidence" value="ECO:0007669"/>
    <property type="project" value="TreeGrafter"/>
</dbReference>
<keyword evidence="9" id="KW-1185">Reference proteome</keyword>
<evidence type="ECO:0000313" key="9">
    <source>
        <dbReference type="Proteomes" id="UP000070284"/>
    </source>
</evidence>
<keyword evidence="3 6" id="KW-1133">Transmembrane helix</keyword>
<feature type="domain" description="Major facilitator superfamily (MFS) profile" evidence="7">
    <location>
        <begin position="14"/>
        <end position="411"/>
    </location>
</feature>
<keyword evidence="2 6" id="KW-0812">Transmembrane</keyword>
<evidence type="ECO:0000256" key="3">
    <source>
        <dbReference type="ARBA" id="ARBA00022989"/>
    </source>
</evidence>
<feature type="transmembrane region" description="Helical" evidence="6">
    <location>
        <begin position="143"/>
        <end position="162"/>
    </location>
</feature>
<dbReference type="PANTHER" id="PTHR43826:SF7">
    <property type="entry name" value="PROTEIN UHPC, PUTATIVE-RELATED"/>
    <property type="match status" value="1"/>
</dbReference>
<feature type="transmembrane region" description="Helical" evidence="6">
    <location>
        <begin position="48"/>
        <end position="68"/>
    </location>
</feature>
<evidence type="ECO:0000259" key="7">
    <source>
        <dbReference type="PROSITE" id="PS50850"/>
    </source>
</evidence>
<dbReference type="GO" id="GO:0035435">
    <property type="term" value="P:phosphate ion transmembrane transport"/>
    <property type="evidence" value="ECO:0007669"/>
    <property type="project" value="TreeGrafter"/>
</dbReference>
<evidence type="ECO:0000256" key="4">
    <source>
        <dbReference type="ARBA" id="ARBA00023136"/>
    </source>
</evidence>
<gene>
    <name evidence="8" type="ORF">AKJ65_06105</name>
</gene>
<dbReference type="Pfam" id="PF07690">
    <property type="entry name" value="MFS_1"/>
    <property type="match status" value="1"/>
</dbReference>
<comment type="caution">
    <text evidence="8">The sequence shown here is derived from an EMBL/GenBank/DDBJ whole genome shotgun (WGS) entry which is preliminary data.</text>
</comment>
<accession>A0A133UHL2</accession>
<dbReference type="PANTHER" id="PTHR43826">
    <property type="entry name" value="GLUCOSE-6-PHOSPHATE EXCHANGER SLC37A4"/>
    <property type="match status" value="1"/>
</dbReference>
<dbReference type="InterPro" id="IPR020846">
    <property type="entry name" value="MFS_dom"/>
</dbReference>
<protein>
    <recommendedName>
        <fullName evidence="7">Major facilitator superfamily (MFS) profile domain-containing protein</fullName>
    </recommendedName>
</protein>
<feature type="transmembrane region" description="Helical" evidence="6">
    <location>
        <begin position="359"/>
        <end position="381"/>
    </location>
</feature>
<dbReference type="Proteomes" id="UP000070284">
    <property type="component" value="Unassembled WGS sequence"/>
</dbReference>
<proteinExistence type="predicted"/>
<dbReference type="Gene3D" id="1.20.1250.20">
    <property type="entry name" value="MFS general substrate transporter like domains"/>
    <property type="match status" value="2"/>
</dbReference>
<evidence type="ECO:0000256" key="1">
    <source>
        <dbReference type="ARBA" id="ARBA00004127"/>
    </source>
</evidence>
<dbReference type="InterPro" id="IPR036259">
    <property type="entry name" value="MFS_trans_sf"/>
</dbReference>
<organism evidence="8 9">
    <name type="scientific">candidate division MSBL1 archaeon SCGC-AAA259E19</name>
    <dbReference type="NCBI Taxonomy" id="1698264"/>
    <lineage>
        <taxon>Archaea</taxon>
        <taxon>Methanobacteriati</taxon>
        <taxon>Methanobacteriota</taxon>
        <taxon>candidate division MSBL1</taxon>
    </lineage>
</organism>
<dbReference type="EMBL" id="LHXO01000103">
    <property type="protein sequence ID" value="KXA93678.1"/>
    <property type="molecule type" value="Genomic_DNA"/>
</dbReference>
<sequence>MAAENRTKYWRRRILFTLWLTYASFYLCRVNISIAIPKMIQDLGFSKTAMGGVLSSFLLIYCLGQFFSGRLGDKFGARRLVSLGILGSALLNLLFGFSKGFIIMLVIWGLNGLFQSTGWAPMMGTLANWFPDGKRGRVGGIMGTSYLVGTIFTWISVGFFIDALGWRWGFWIPSLIFALLGFHWYLRVRDEPKDVKMEGQPGGENSNVGTENGRMKDHSLRSDLTSSTVIYSAFSLLFLNVVRYGVLGWIPTYISGLQEFSISMVTLESSIVPLGGIVGVLGAGWLSDKFTGRRRGLLGSIMGVFLGVTLIFSHHLFTNLILLLLGLFVLGVTINGPNILLAGLIPIDVGEGETTSSIAGFLNGVGYIGGIVTGFATGLFIDMFGWSGAFHFWEVSAFLSSFFMWMTSRKE</sequence>
<dbReference type="InterPro" id="IPR051337">
    <property type="entry name" value="OPA_Antiporter"/>
</dbReference>
<evidence type="ECO:0000256" key="6">
    <source>
        <dbReference type="SAM" id="Phobius"/>
    </source>
</evidence>
<feature type="transmembrane region" description="Helical" evidence="6">
    <location>
        <begin position="113"/>
        <end position="131"/>
    </location>
</feature>
<dbReference type="SUPFAM" id="SSF103473">
    <property type="entry name" value="MFS general substrate transporter"/>
    <property type="match status" value="1"/>
</dbReference>
<feature type="transmembrane region" description="Helical" evidence="6">
    <location>
        <begin position="297"/>
        <end position="317"/>
    </location>
</feature>
<dbReference type="GO" id="GO:0005886">
    <property type="term" value="C:plasma membrane"/>
    <property type="evidence" value="ECO:0007669"/>
    <property type="project" value="TreeGrafter"/>
</dbReference>
<dbReference type="InterPro" id="IPR011701">
    <property type="entry name" value="MFS"/>
</dbReference>
<evidence type="ECO:0000256" key="5">
    <source>
        <dbReference type="SAM" id="MobiDB-lite"/>
    </source>
</evidence>
<feature type="transmembrane region" description="Helical" evidence="6">
    <location>
        <begin position="262"/>
        <end position="285"/>
    </location>
</feature>
<keyword evidence="4 6" id="KW-0472">Membrane</keyword>
<dbReference type="InterPro" id="IPR000849">
    <property type="entry name" value="Sugar_P_transporter"/>
</dbReference>
<evidence type="ECO:0000256" key="2">
    <source>
        <dbReference type="ARBA" id="ARBA00022692"/>
    </source>
</evidence>
<feature type="transmembrane region" description="Helical" evidence="6">
    <location>
        <begin position="168"/>
        <end position="186"/>
    </location>
</feature>
<feature type="transmembrane region" description="Helical" evidence="6">
    <location>
        <begin position="224"/>
        <end position="242"/>
    </location>
</feature>
<dbReference type="PIRSF" id="PIRSF002808">
    <property type="entry name" value="Hexose_phosphate_transp"/>
    <property type="match status" value="1"/>
</dbReference>
<dbReference type="GO" id="GO:0012505">
    <property type="term" value="C:endomembrane system"/>
    <property type="evidence" value="ECO:0007669"/>
    <property type="project" value="UniProtKB-SubCell"/>
</dbReference>
<name>A0A133UHL2_9EURY</name>
<comment type="subcellular location">
    <subcellularLocation>
        <location evidence="1">Endomembrane system</location>
        <topology evidence="1">Multi-pass membrane protein</topology>
    </subcellularLocation>
</comment>
<feature type="region of interest" description="Disordered" evidence="5">
    <location>
        <begin position="196"/>
        <end position="215"/>
    </location>
</feature>
<feature type="transmembrane region" description="Helical" evidence="6">
    <location>
        <begin position="14"/>
        <end position="36"/>
    </location>
</feature>
<feature type="transmembrane region" description="Helical" evidence="6">
    <location>
        <begin position="80"/>
        <end position="107"/>
    </location>
</feature>